<dbReference type="AlphaFoldDB" id="A0A1S1MR23"/>
<evidence type="ECO:0000313" key="1">
    <source>
        <dbReference type="EMBL" id="OHU89560.1"/>
    </source>
</evidence>
<protein>
    <submittedName>
        <fullName evidence="1">Uncharacterized protein</fullName>
    </submittedName>
</protein>
<accession>A0A1S1MR23</accession>
<sequence length="187" mass="21028">MYKKIIVLLLCALAFGCGEQKLNTVERDSTSQQLHTFMDLLSAFEQQAQQLLTSLQIGSDVSVIKAHSDTLSFQAQTILALFVEQQPQCSDYVARLLPLSNSLQSLPYESIRSQLKQNEQLSQFESAICYHVKDLLMQPIMLSAWANEEGLKETEYQLASESIVELIAHLSLVQTITMEQAHSPDYS</sequence>
<proteinExistence type="predicted"/>
<comment type="caution">
    <text evidence="1">The sequence shown here is derived from an EMBL/GenBank/DDBJ whole genome shotgun (WGS) entry which is preliminary data.</text>
</comment>
<dbReference type="Proteomes" id="UP000179786">
    <property type="component" value="Unassembled WGS sequence"/>
</dbReference>
<organism evidence="1 2">
    <name type="scientific">Pseudoalteromonas amylolytica</name>
    <dbReference type="NCBI Taxonomy" id="1859457"/>
    <lineage>
        <taxon>Bacteria</taxon>
        <taxon>Pseudomonadati</taxon>
        <taxon>Pseudomonadota</taxon>
        <taxon>Gammaproteobacteria</taxon>
        <taxon>Alteromonadales</taxon>
        <taxon>Pseudoalteromonadaceae</taxon>
        <taxon>Pseudoalteromonas</taxon>
    </lineage>
</organism>
<gene>
    <name evidence="1" type="ORF">BET10_15645</name>
</gene>
<dbReference type="PROSITE" id="PS51257">
    <property type="entry name" value="PROKAR_LIPOPROTEIN"/>
    <property type="match status" value="1"/>
</dbReference>
<reference evidence="1 2" key="1">
    <citation type="submission" date="2016-09" db="EMBL/GenBank/DDBJ databases">
        <title>Pseudoalteromonas amylolytica sp. nov., isolated from the surface seawater.</title>
        <authorList>
            <person name="Wu Y.-H."/>
            <person name="Cheng H."/>
            <person name="Jin X.-B."/>
            <person name="Wang C.-S."/>
            <person name="Xu X.-W."/>
        </authorList>
    </citation>
    <scope>NUCLEOTIDE SEQUENCE [LARGE SCALE GENOMIC DNA]</scope>
    <source>
        <strain evidence="1 2">JW1</strain>
    </source>
</reference>
<dbReference type="STRING" id="1859457.BET10_15645"/>
<keyword evidence="2" id="KW-1185">Reference proteome</keyword>
<dbReference type="EMBL" id="MKJU01000028">
    <property type="protein sequence ID" value="OHU89560.1"/>
    <property type="molecule type" value="Genomic_DNA"/>
</dbReference>
<dbReference type="OrthoDB" id="6310278at2"/>
<dbReference type="RefSeq" id="WP_070986189.1">
    <property type="nucleotide sequence ID" value="NZ_MKJU01000028.1"/>
</dbReference>
<evidence type="ECO:0000313" key="2">
    <source>
        <dbReference type="Proteomes" id="UP000179786"/>
    </source>
</evidence>
<name>A0A1S1MR23_9GAMM</name>